<dbReference type="EMBL" id="CP008822">
    <property type="protein sequence ID" value="AIM27866.1"/>
    <property type="molecule type" value="Genomic_DNA"/>
</dbReference>
<dbReference type="InterPro" id="IPR036388">
    <property type="entry name" value="WH-like_DNA-bd_sf"/>
</dbReference>
<gene>
    <name evidence="2" type="ORF">HA72_1727</name>
    <name evidence="3" type="ORF">MsedA_1762</name>
    <name evidence="4" type="ORF">MsedB_1764</name>
    <name evidence="5" type="ORF">MsedC_1762</name>
    <name evidence="6" type="ORF">MsedD_1763</name>
    <name evidence="7" type="ORF">MsedE_1764</name>
</gene>
<evidence type="ECO:0000313" key="9">
    <source>
        <dbReference type="Proteomes" id="UP000056255"/>
    </source>
</evidence>
<dbReference type="InterPro" id="IPR007309">
    <property type="entry name" value="TFIIIC_Bblock-bd"/>
</dbReference>
<dbReference type="Proteomes" id="UP000068832">
    <property type="component" value="Chromosome"/>
</dbReference>
<sequence length="124" mass="13914">MESKVSMEKEELIHKKILESGEDGISQQELAKKLGLSTRELATVIKKLIDKKMIAKKAIKENGKSVIKLFAIRTVEESNIYVNLESIEEIPCFSCKLLFKCDNGAHVNPSSCTKLSSWILSMDL</sequence>
<evidence type="ECO:0000313" key="2">
    <source>
        <dbReference type="EMBL" id="AIM27866.1"/>
    </source>
</evidence>
<reference evidence="7 9" key="3">
    <citation type="submission" date="2015-07" db="EMBL/GenBank/DDBJ databases">
        <title>Physiological, transcriptional responses and genome re-sequencing of acid resistant extremely thermoacidophilic Metallosphaera sedula SARC-M1.</title>
        <authorList>
            <person name="Ai C."/>
            <person name="McCarthy S."/>
            <person name="Eckrich V."/>
            <person name="Rudrappa D."/>
            <person name="Qiu G."/>
            <person name="Blum P."/>
        </authorList>
    </citation>
    <scope>NUCLEOTIDE SEQUENCE [LARGE SCALE GENOMIC DNA]</scope>
    <source>
        <strain evidence="7 9">SARC-M1</strain>
    </source>
</reference>
<name>A0A088E6A8_9CREN</name>
<dbReference type="EMBL" id="CP012176">
    <property type="protein sequence ID" value="AKV83679.1"/>
    <property type="molecule type" value="Genomic_DNA"/>
</dbReference>
<feature type="domain" description="B-block binding subunit of TFIIIC" evidence="1">
    <location>
        <begin position="19"/>
        <end position="65"/>
    </location>
</feature>
<dbReference type="Gene3D" id="1.10.10.10">
    <property type="entry name" value="Winged helix-like DNA-binding domain superfamily/Winged helix DNA-binding domain"/>
    <property type="match status" value="1"/>
</dbReference>
<evidence type="ECO:0000259" key="1">
    <source>
        <dbReference type="Pfam" id="PF04182"/>
    </source>
</evidence>
<evidence type="ECO:0000313" key="12">
    <source>
        <dbReference type="Proteomes" id="UP000062475"/>
    </source>
</evidence>
<dbReference type="GeneID" id="97613162"/>
<dbReference type="InterPro" id="IPR036390">
    <property type="entry name" value="WH_DNA-bd_sf"/>
</dbReference>
<dbReference type="RefSeq" id="WP_012021669.1">
    <property type="nucleotide sequence ID" value="NZ_AP019770.1"/>
</dbReference>
<dbReference type="SUPFAM" id="SSF46785">
    <property type="entry name" value="Winged helix' DNA-binding domain"/>
    <property type="match status" value="1"/>
</dbReference>
<evidence type="ECO:0000313" key="5">
    <source>
        <dbReference type="EMBL" id="AKV79197.1"/>
    </source>
</evidence>
<evidence type="ECO:0000313" key="7">
    <source>
        <dbReference type="EMBL" id="AKV83679.1"/>
    </source>
</evidence>
<evidence type="ECO:0000313" key="11">
    <source>
        <dbReference type="Proteomes" id="UP000062398"/>
    </source>
</evidence>
<evidence type="ECO:0000313" key="3">
    <source>
        <dbReference type="EMBL" id="AKV74708.1"/>
    </source>
</evidence>
<dbReference type="EMBL" id="CP012174">
    <property type="protein sequence ID" value="AKV79197.1"/>
    <property type="molecule type" value="Genomic_DNA"/>
</dbReference>
<evidence type="ECO:0000313" key="10">
    <source>
        <dbReference type="Proteomes" id="UP000061362"/>
    </source>
</evidence>
<evidence type="ECO:0000313" key="8">
    <source>
        <dbReference type="Proteomes" id="UP000029084"/>
    </source>
</evidence>
<dbReference type="Proteomes" id="UP000056255">
    <property type="component" value="Chromosome"/>
</dbReference>
<dbReference type="EMBL" id="CP012173">
    <property type="protein sequence ID" value="AKV76946.1"/>
    <property type="molecule type" value="Genomic_DNA"/>
</dbReference>
<dbReference type="PATRIC" id="fig|43687.5.peg.1860"/>
<dbReference type="Proteomes" id="UP000061362">
    <property type="component" value="Chromosome"/>
</dbReference>
<evidence type="ECO:0000313" key="13">
    <source>
        <dbReference type="Proteomes" id="UP000068832"/>
    </source>
</evidence>
<proteinExistence type="predicted"/>
<dbReference type="EMBL" id="CP012175">
    <property type="protein sequence ID" value="AKV81442.1"/>
    <property type="molecule type" value="Genomic_DNA"/>
</dbReference>
<dbReference type="EMBL" id="CP012172">
    <property type="protein sequence ID" value="AKV74708.1"/>
    <property type="molecule type" value="Genomic_DNA"/>
</dbReference>
<dbReference type="OMA" id="IYQHELW"/>
<reference evidence="10 11" key="2">
    <citation type="journal article" date="2015" name="Genome Announc.">
        <title>Complete Genome Sequences of Evolved Arsenate-Resistant Metallosphaera sedula Strains.</title>
        <authorList>
            <person name="Ai C."/>
            <person name="McCarthy S."/>
            <person name="Schackwitz W."/>
            <person name="Martin J."/>
            <person name="Lipzen A."/>
            <person name="Blum P."/>
        </authorList>
    </citation>
    <scope>NUCLEOTIDE SEQUENCE [LARGE SCALE GENOMIC DNA]</scope>
    <source>
        <strain evidence="5 11">ARS120-1</strain>
        <strain evidence="6 10">ARS120-2</strain>
        <strain evidence="3 13">ARS50-1</strain>
        <strain evidence="4 12">ARS50-2</strain>
    </source>
</reference>
<dbReference type="Proteomes" id="UP000062475">
    <property type="component" value="Chromosome"/>
</dbReference>
<dbReference type="Proteomes" id="UP000062398">
    <property type="component" value="Chromosome"/>
</dbReference>
<evidence type="ECO:0000313" key="6">
    <source>
        <dbReference type="EMBL" id="AKV81442.1"/>
    </source>
</evidence>
<reference evidence="2 8" key="1">
    <citation type="journal article" date="2014" name="J. Bacteriol.">
        <title>Role of an Archaeal PitA Transporter in the Copper and Arsenic Resistance of Metallosphaera sedula, an Extreme Thermoacidophile.</title>
        <authorList>
            <person name="McCarthy S."/>
            <person name="Ai C."/>
            <person name="Wheaton G."/>
            <person name="Tevatia R."/>
            <person name="Eckrich V."/>
            <person name="Kelly R."/>
            <person name="Blum P."/>
        </authorList>
    </citation>
    <scope>NUCLEOTIDE SEQUENCE [LARGE SCALE GENOMIC DNA]</scope>
    <source>
        <strain evidence="2 8">CuR1</strain>
    </source>
</reference>
<evidence type="ECO:0000313" key="4">
    <source>
        <dbReference type="EMBL" id="AKV76946.1"/>
    </source>
</evidence>
<organism evidence="2 8">
    <name type="scientific">Metallosphaera sedula</name>
    <dbReference type="NCBI Taxonomy" id="43687"/>
    <lineage>
        <taxon>Archaea</taxon>
        <taxon>Thermoproteota</taxon>
        <taxon>Thermoprotei</taxon>
        <taxon>Sulfolobales</taxon>
        <taxon>Sulfolobaceae</taxon>
        <taxon>Metallosphaera</taxon>
    </lineage>
</organism>
<dbReference type="AlphaFoldDB" id="A0A088E6A8"/>
<protein>
    <submittedName>
        <fullName evidence="3">Transcription factor TFIIIC</fullName>
    </submittedName>
</protein>
<dbReference type="Pfam" id="PF04182">
    <property type="entry name" value="B-block_TFIIIC"/>
    <property type="match status" value="1"/>
</dbReference>
<dbReference type="Proteomes" id="UP000029084">
    <property type="component" value="Chromosome"/>
</dbReference>
<accession>A0A088E6A8</accession>